<feature type="domain" description="DUF3533" evidence="2">
    <location>
        <begin position="61"/>
        <end position="422"/>
    </location>
</feature>
<proteinExistence type="predicted"/>
<feature type="transmembrane region" description="Helical" evidence="1">
    <location>
        <begin position="291"/>
        <end position="308"/>
    </location>
</feature>
<dbReference type="InterPro" id="IPR053001">
    <property type="entry name" value="MNNG_permease-like"/>
</dbReference>
<reference evidence="3" key="1">
    <citation type="submission" date="2023-03" db="EMBL/GenBank/DDBJ databases">
        <title>Massive genome expansion in bonnet fungi (Mycena s.s.) driven by repeated elements and novel gene families across ecological guilds.</title>
        <authorList>
            <consortium name="Lawrence Berkeley National Laboratory"/>
            <person name="Harder C.B."/>
            <person name="Miyauchi S."/>
            <person name="Viragh M."/>
            <person name="Kuo A."/>
            <person name="Thoen E."/>
            <person name="Andreopoulos B."/>
            <person name="Lu D."/>
            <person name="Skrede I."/>
            <person name="Drula E."/>
            <person name="Henrissat B."/>
            <person name="Morin E."/>
            <person name="Kohler A."/>
            <person name="Barry K."/>
            <person name="LaButti K."/>
            <person name="Morin E."/>
            <person name="Salamov A."/>
            <person name="Lipzen A."/>
            <person name="Mereny Z."/>
            <person name="Hegedus B."/>
            <person name="Baldrian P."/>
            <person name="Stursova M."/>
            <person name="Weitz H."/>
            <person name="Taylor A."/>
            <person name="Grigoriev I.V."/>
            <person name="Nagy L.G."/>
            <person name="Martin F."/>
            <person name="Kauserud H."/>
        </authorList>
    </citation>
    <scope>NUCLEOTIDE SEQUENCE</scope>
    <source>
        <strain evidence="3">CBHHK002</strain>
    </source>
</reference>
<dbReference type="GO" id="GO:0016020">
    <property type="term" value="C:membrane"/>
    <property type="evidence" value="ECO:0007669"/>
    <property type="project" value="TreeGrafter"/>
</dbReference>
<sequence length="447" mass="48814">MEKLTRTPSPVPSEATVHEVFPSEVTISSAPFSGQFLDKSPQAAAARAIYLKTVFGGVGALAVVIFAVFSIYWGSLWSTPHHTLPGWIVDFDGGAVGQSICSTLSSTAPGSNGIAWQVVSASRFPQGISQLQNAIVQEKTWYAVAINSGASATLSAAVSAVDASYNSSLAITFMGSEARNENIYRVHSRIVAAHLDAITHQFTLQFVKNMSSSANVANLLSTTPQLVARPIYYTIDNLRPFDVPVASAVTFVGLIYLVILSLFIVMVSAAARQVSALENGLTLGSLIRVRIATSFVAYFFISLFYTLLSRAFQLPFDRNFGSAGLIIFWMLNWVGMLACGLALEAMITLLTARFIPFFLILWIISNVSVAVFPLQVLPHLYRYGYVFPFYNISRAVRSIVFRTKNDVGMNFGILLAWVVLSCITIPLFQWFVRRRAAAAQAKTTVQI</sequence>
<feature type="transmembrane region" description="Helical" evidence="1">
    <location>
        <begin position="49"/>
        <end position="73"/>
    </location>
</feature>
<feature type="transmembrane region" description="Helical" evidence="1">
    <location>
        <begin position="320"/>
        <end position="343"/>
    </location>
</feature>
<evidence type="ECO:0000313" key="4">
    <source>
        <dbReference type="Proteomes" id="UP001218218"/>
    </source>
</evidence>
<dbReference type="InterPro" id="IPR022703">
    <property type="entry name" value="DUF3533"/>
</dbReference>
<feature type="transmembrane region" description="Helical" evidence="1">
    <location>
        <begin position="245"/>
        <end position="270"/>
    </location>
</feature>
<dbReference type="AlphaFoldDB" id="A0AAD7A117"/>
<keyword evidence="1" id="KW-1133">Transmembrane helix</keyword>
<keyword evidence="1" id="KW-0812">Transmembrane</keyword>
<organism evidence="3 4">
    <name type="scientific">Mycena albidolilacea</name>
    <dbReference type="NCBI Taxonomy" id="1033008"/>
    <lineage>
        <taxon>Eukaryota</taxon>
        <taxon>Fungi</taxon>
        <taxon>Dikarya</taxon>
        <taxon>Basidiomycota</taxon>
        <taxon>Agaricomycotina</taxon>
        <taxon>Agaricomycetes</taxon>
        <taxon>Agaricomycetidae</taxon>
        <taxon>Agaricales</taxon>
        <taxon>Marasmiineae</taxon>
        <taxon>Mycenaceae</taxon>
        <taxon>Mycena</taxon>
    </lineage>
</organism>
<dbReference type="PANTHER" id="PTHR34814:SF1">
    <property type="entry name" value="NITROSOGUANIDINE RESISTANCE PROTEIN SNG1"/>
    <property type="match status" value="1"/>
</dbReference>
<evidence type="ECO:0000313" key="3">
    <source>
        <dbReference type="EMBL" id="KAJ7347373.1"/>
    </source>
</evidence>
<feature type="transmembrane region" description="Helical" evidence="1">
    <location>
        <begin position="355"/>
        <end position="377"/>
    </location>
</feature>
<protein>
    <recommendedName>
        <fullName evidence="2">DUF3533 domain-containing protein</fullName>
    </recommendedName>
</protein>
<dbReference type="Pfam" id="PF12051">
    <property type="entry name" value="DUF3533"/>
    <property type="match status" value="1"/>
</dbReference>
<feature type="transmembrane region" description="Helical" evidence="1">
    <location>
        <begin position="411"/>
        <end position="432"/>
    </location>
</feature>
<dbReference type="PANTHER" id="PTHR34814">
    <property type="entry name" value="NITROSOGUANIDINE RESISTANCE PROTEIN SNG1"/>
    <property type="match status" value="1"/>
</dbReference>
<name>A0AAD7A117_9AGAR</name>
<keyword evidence="4" id="KW-1185">Reference proteome</keyword>
<comment type="caution">
    <text evidence="3">The sequence shown here is derived from an EMBL/GenBank/DDBJ whole genome shotgun (WGS) entry which is preliminary data.</text>
</comment>
<gene>
    <name evidence="3" type="ORF">DFH08DRAFT_159896</name>
</gene>
<dbReference type="EMBL" id="JARIHO010000019">
    <property type="protein sequence ID" value="KAJ7347373.1"/>
    <property type="molecule type" value="Genomic_DNA"/>
</dbReference>
<evidence type="ECO:0000259" key="2">
    <source>
        <dbReference type="Pfam" id="PF12051"/>
    </source>
</evidence>
<accession>A0AAD7A117</accession>
<dbReference type="Proteomes" id="UP001218218">
    <property type="component" value="Unassembled WGS sequence"/>
</dbReference>
<evidence type="ECO:0000256" key="1">
    <source>
        <dbReference type="SAM" id="Phobius"/>
    </source>
</evidence>
<keyword evidence="1" id="KW-0472">Membrane</keyword>